<keyword evidence="2" id="KW-0378">Hydrolase</keyword>
<dbReference type="GO" id="GO:0016787">
    <property type="term" value="F:hydrolase activity"/>
    <property type="evidence" value="ECO:0007669"/>
    <property type="project" value="UniProtKB-KW"/>
</dbReference>
<evidence type="ECO:0000313" key="3">
    <source>
        <dbReference type="Proteomes" id="UP001596496"/>
    </source>
</evidence>
<dbReference type="InterPro" id="IPR029045">
    <property type="entry name" value="ClpP/crotonase-like_dom_sf"/>
</dbReference>
<feature type="domain" description="Tail specific protease" evidence="1">
    <location>
        <begin position="82"/>
        <end position="283"/>
    </location>
</feature>
<dbReference type="Pfam" id="PF11918">
    <property type="entry name" value="Peptidase_S41_N"/>
    <property type="match status" value="1"/>
</dbReference>
<dbReference type="CDD" id="cd07563">
    <property type="entry name" value="Peptidase_S41_IRBP"/>
    <property type="match status" value="1"/>
</dbReference>
<accession>A0ABW2P372</accession>
<evidence type="ECO:0000259" key="1">
    <source>
        <dbReference type="SMART" id="SM00245"/>
    </source>
</evidence>
<dbReference type="RefSeq" id="WP_380827701.1">
    <property type="nucleotide sequence ID" value="NZ_JBHTCG010000010.1"/>
</dbReference>
<dbReference type="Gene3D" id="3.90.226.10">
    <property type="entry name" value="2-enoyl-CoA Hydratase, Chain A, domain 1"/>
    <property type="match status" value="1"/>
</dbReference>
<reference evidence="3" key="1">
    <citation type="journal article" date="2019" name="Int. J. Syst. Evol. Microbiol.">
        <title>The Global Catalogue of Microorganisms (GCM) 10K type strain sequencing project: providing services to taxonomists for standard genome sequencing and annotation.</title>
        <authorList>
            <consortium name="The Broad Institute Genomics Platform"/>
            <consortium name="The Broad Institute Genome Sequencing Center for Infectious Disease"/>
            <person name="Wu L."/>
            <person name="Ma J."/>
        </authorList>
    </citation>
    <scope>NUCLEOTIDE SEQUENCE [LARGE SCALE GENOMIC DNA]</scope>
    <source>
        <strain evidence="3">CECT 7649</strain>
    </source>
</reference>
<dbReference type="EMBL" id="JBHTCG010000010">
    <property type="protein sequence ID" value="MFC7384092.1"/>
    <property type="molecule type" value="Genomic_DNA"/>
</dbReference>
<dbReference type="PANTHER" id="PTHR11261">
    <property type="entry name" value="INTERPHOTORECEPTOR RETINOID-BINDING PROTEIN"/>
    <property type="match status" value="1"/>
</dbReference>
<gene>
    <name evidence="2" type="ORF">ACFQSB_17880</name>
</gene>
<name>A0ABW2P372_9ACTN</name>
<dbReference type="EC" id="3.4.-.-" evidence="2"/>
<evidence type="ECO:0000313" key="2">
    <source>
        <dbReference type="EMBL" id="MFC7384092.1"/>
    </source>
</evidence>
<comment type="caution">
    <text evidence="2">The sequence shown here is derived from an EMBL/GenBank/DDBJ whole genome shotgun (WGS) entry which is preliminary data.</text>
</comment>
<dbReference type="SMART" id="SM00245">
    <property type="entry name" value="TSPc"/>
    <property type="match status" value="1"/>
</dbReference>
<dbReference type="Pfam" id="PF03572">
    <property type="entry name" value="Peptidase_S41"/>
    <property type="match status" value="1"/>
</dbReference>
<dbReference type="PANTHER" id="PTHR11261:SF3">
    <property type="entry name" value="RETINOL-BINDING PROTEIN 3"/>
    <property type="match status" value="1"/>
</dbReference>
<dbReference type="Proteomes" id="UP001596496">
    <property type="component" value="Unassembled WGS sequence"/>
</dbReference>
<protein>
    <submittedName>
        <fullName evidence="2">S41 family peptidase</fullName>
        <ecNumber evidence="2">3.4.-.-</ecNumber>
    </submittedName>
</protein>
<organism evidence="2 3">
    <name type="scientific">Sphaerisporangium rhizosphaerae</name>
    <dbReference type="NCBI Taxonomy" id="2269375"/>
    <lineage>
        <taxon>Bacteria</taxon>
        <taxon>Bacillati</taxon>
        <taxon>Actinomycetota</taxon>
        <taxon>Actinomycetes</taxon>
        <taxon>Streptosporangiales</taxon>
        <taxon>Streptosporangiaceae</taxon>
        <taxon>Sphaerisporangium</taxon>
    </lineage>
</organism>
<dbReference type="Gene3D" id="3.30.750.44">
    <property type="match status" value="1"/>
</dbReference>
<proteinExistence type="predicted"/>
<sequence>MTTLTKVQPAPVIDEIARLLTEHYVFPEIAEQLTGVLRRRLAEGAYDVDGAEELARLVTADLQSVNNDQHLRLKHHADPVPPKQMEATLASMRRDFDTSLGGAPRVELLDGGIAVVELAPMLFPLDWAAEPLSAALTLASRAQALIVDLRGNRGGDPDTVAFICSYLLDERTHLNTMYWRDGERSEQSWSLPHVPGARFGGSKPLYVLSSDSTFSAAEELAYDLQQLGRAVVVGEPTRGGAHPCKGWTVHPHLEATVPTGRAINPVSGTNWEGTGVRPDVPCAAAESLDRAHALALARLAGDDRPSPSADRSVKSR</sequence>
<dbReference type="InterPro" id="IPR005151">
    <property type="entry name" value="Tail-specific_protease"/>
</dbReference>
<dbReference type="SUPFAM" id="SSF52096">
    <property type="entry name" value="ClpP/crotonase"/>
    <property type="match status" value="1"/>
</dbReference>
<keyword evidence="3" id="KW-1185">Reference proteome</keyword>